<dbReference type="AlphaFoldDB" id="A0A445FCC8"/>
<organism evidence="3 4">
    <name type="scientific">Glycine soja</name>
    <name type="common">Wild soybean</name>
    <dbReference type="NCBI Taxonomy" id="3848"/>
    <lineage>
        <taxon>Eukaryota</taxon>
        <taxon>Viridiplantae</taxon>
        <taxon>Streptophyta</taxon>
        <taxon>Embryophyta</taxon>
        <taxon>Tracheophyta</taxon>
        <taxon>Spermatophyta</taxon>
        <taxon>Magnoliopsida</taxon>
        <taxon>eudicotyledons</taxon>
        <taxon>Gunneridae</taxon>
        <taxon>Pentapetalae</taxon>
        <taxon>rosids</taxon>
        <taxon>fabids</taxon>
        <taxon>Fabales</taxon>
        <taxon>Fabaceae</taxon>
        <taxon>Papilionoideae</taxon>
        <taxon>50 kb inversion clade</taxon>
        <taxon>NPAAA clade</taxon>
        <taxon>indigoferoid/millettioid clade</taxon>
        <taxon>Phaseoleae</taxon>
        <taxon>Glycine</taxon>
        <taxon>Glycine subgen. Soja</taxon>
    </lineage>
</organism>
<feature type="domain" description="Reverse transcriptase" evidence="2">
    <location>
        <begin position="340"/>
        <end position="604"/>
    </location>
</feature>
<name>A0A445FCC8_GLYSO</name>
<feature type="region of interest" description="Disordered" evidence="1">
    <location>
        <begin position="1057"/>
        <end position="1098"/>
    </location>
</feature>
<evidence type="ECO:0000313" key="4">
    <source>
        <dbReference type="Proteomes" id="UP000289340"/>
    </source>
</evidence>
<dbReference type="PANTHER" id="PTHR33116:SF78">
    <property type="entry name" value="OS12G0587133 PROTEIN"/>
    <property type="match status" value="1"/>
</dbReference>
<dbReference type="PANTHER" id="PTHR33116">
    <property type="entry name" value="REVERSE TRANSCRIPTASE ZINC-BINDING DOMAIN-CONTAINING PROTEIN-RELATED-RELATED"/>
    <property type="match status" value="1"/>
</dbReference>
<dbReference type="Proteomes" id="UP000289340">
    <property type="component" value="Chromosome 19"/>
</dbReference>
<dbReference type="InterPro" id="IPR026960">
    <property type="entry name" value="RVT-Znf"/>
</dbReference>
<evidence type="ECO:0000313" key="3">
    <source>
        <dbReference type="EMBL" id="RZB46498.1"/>
    </source>
</evidence>
<gene>
    <name evidence="3" type="ORF">D0Y65_050501</name>
</gene>
<dbReference type="Pfam" id="PF13966">
    <property type="entry name" value="zf-RVT"/>
    <property type="match status" value="1"/>
</dbReference>
<feature type="compositionally biased region" description="Acidic residues" evidence="1">
    <location>
        <begin position="1057"/>
        <end position="1071"/>
    </location>
</feature>
<dbReference type="SUPFAM" id="SSF56672">
    <property type="entry name" value="DNA/RNA polymerases"/>
    <property type="match status" value="1"/>
</dbReference>
<evidence type="ECO:0000259" key="2">
    <source>
        <dbReference type="PROSITE" id="PS50878"/>
    </source>
</evidence>
<reference evidence="3 4" key="1">
    <citation type="submission" date="2018-09" db="EMBL/GenBank/DDBJ databases">
        <title>A high-quality reference genome of wild soybean provides a powerful tool to mine soybean genomes.</title>
        <authorList>
            <person name="Xie M."/>
            <person name="Chung C.Y.L."/>
            <person name="Li M.-W."/>
            <person name="Wong F.-L."/>
            <person name="Chan T.-F."/>
            <person name="Lam H.-M."/>
        </authorList>
    </citation>
    <scope>NUCLEOTIDE SEQUENCE [LARGE SCALE GENOMIC DNA]</scope>
    <source>
        <strain evidence="4">cv. W05</strain>
        <tissue evidence="3">Hypocotyl of etiolated seedlings</tissue>
    </source>
</reference>
<dbReference type="PROSITE" id="PS50878">
    <property type="entry name" value="RT_POL"/>
    <property type="match status" value="1"/>
</dbReference>
<comment type="caution">
    <text evidence="3">The sequence shown here is derived from an EMBL/GenBank/DDBJ whole genome shotgun (WGS) entry which is preliminary data.</text>
</comment>
<proteinExistence type="predicted"/>
<dbReference type="EMBL" id="QZWG01000019">
    <property type="protein sequence ID" value="RZB46498.1"/>
    <property type="molecule type" value="Genomic_DNA"/>
</dbReference>
<dbReference type="InterPro" id="IPR043502">
    <property type="entry name" value="DNA/RNA_pol_sf"/>
</dbReference>
<dbReference type="CDD" id="cd01650">
    <property type="entry name" value="RT_nLTR_like"/>
    <property type="match status" value="1"/>
</dbReference>
<sequence>MNSKHTDWVPKPFRLFDAWLSNKDYTKVVRDCWSANQPMGWGGYALKCKLQNLKHRLKTWSRDNCGDLGSKVKQTQKKLNDLENSLTPHPSDQQVQELKRTQADLWEQSFLHESIVRQKSRSNYHPSGWGGYAFKQKLKFIKACIRQWSLSNKLMNAKKIQDLKREMNALEAGISGRILTQPEVELKKSLHDQLWHAANAYESMLRQKARVKWLKEGDRNSAYFHKLINHRRRQNAIQGLIIEGVWVQDPSRVKNEALNHFKDRFSEQNVNRPTIDGVQLPSLGQSEKEAPVARFTEAEVTSAVWDCGGDKSPGPDGLNFNFIKQLWKILKPDFMRFLDEFYTNASFPKGSNASFIALIPKLKDPQALNDYRPISLIGCVYKVVSKLLANRLALVLPHLIDERQTTFMKGRHIMHGVMITNEVIAEAKSKNKPCMFFKVDFEKAYDSVSWGFLNYMMVRMGFCERWRNWIHGCLATASVSILINGSPTSEFVPERGLRQGDPLAPLLFNLVAKGLTGLMRTAISKNLFSSYQVGSLKEDINILQYADNTLVFGTAHSANVRVLKSILSCYEMVSVGSSPKCWSVWQPIINKFETKPASWKHRCLSMGGRITIINSVLTALPIYLLSFYRIPKKVVQKIVSIQRNFVWGGDNDISKIPWVKWDTVCLPKVRGGLGIKDLNKFNEALLGKWGWQLANNPHQLWARTLVSKYGGWHALLYGRGSADISPWWDWQIQWRRNFFDHEIDMVAAFMDEIDGVQIHLSRLDHLTWRADPSGSYSTKSAYNLLMEDGSSDYEDNASRILWNLKIPPRAAAFSWRIFKNRLPTKANLRRRQLVLFECCFAWMLWKLGRIDGDPVLRETRIWATWEYVSSDGGGQQGMVGLCAHCGCGKLVVHHRPTATKVVPGDMSRGSGDLGDVRRAPGSQQIKGTKTTKQGGLWWLANCEFCVICGLWPLIVMAAQLIRDRVEMECLEGAWETLEGNTRCRFRGTIRFTATSLVHPDEPARTLQRTVEWILPTPTPYRLVEPVQVIEVTSSEEDLEEDLAELPPEPAVDALDFLEGDEDPLLEVDSPEEVMSASEADSTEDGGPGEMAISGGSSS</sequence>
<protein>
    <submittedName>
        <fullName evidence="3">Transposon TX1 149 kDa protein</fullName>
    </submittedName>
</protein>
<keyword evidence="4" id="KW-1185">Reference proteome</keyword>
<evidence type="ECO:0000256" key="1">
    <source>
        <dbReference type="SAM" id="MobiDB-lite"/>
    </source>
</evidence>
<dbReference type="Pfam" id="PF00078">
    <property type="entry name" value="RVT_1"/>
    <property type="match status" value="1"/>
</dbReference>
<accession>A0A445FCC8</accession>
<dbReference type="InterPro" id="IPR000477">
    <property type="entry name" value="RT_dom"/>
</dbReference>